<dbReference type="GO" id="GO:0006446">
    <property type="term" value="P:regulation of translational initiation"/>
    <property type="evidence" value="ECO:0007669"/>
    <property type="project" value="TreeGrafter"/>
</dbReference>
<evidence type="ECO:0000313" key="4">
    <source>
        <dbReference type="EMBL" id="XDS44106.1"/>
    </source>
</evidence>
<dbReference type="Pfam" id="PF01205">
    <property type="entry name" value="Impact_N"/>
    <property type="match status" value="1"/>
</dbReference>
<dbReference type="RefSeq" id="WP_369343702.1">
    <property type="nucleotide sequence ID" value="NZ_CP129674.1"/>
</dbReference>
<dbReference type="InterPro" id="IPR036956">
    <property type="entry name" value="Impact_N_sf"/>
</dbReference>
<dbReference type="InterPro" id="IPR001498">
    <property type="entry name" value="Impact_N"/>
</dbReference>
<dbReference type="InterPro" id="IPR015269">
    <property type="entry name" value="UPF0029_Impact_C"/>
</dbReference>
<dbReference type="InterPro" id="IPR020568">
    <property type="entry name" value="Ribosomal_Su5_D2-typ_SF"/>
</dbReference>
<dbReference type="GO" id="GO:0005737">
    <property type="term" value="C:cytoplasm"/>
    <property type="evidence" value="ECO:0007669"/>
    <property type="project" value="TreeGrafter"/>
</dbReference>
<dbReference type="SUPFAM" id="SSF54980">
    <property type="entry name" value="EF-G C-terminal domain-like"/>
    <property type="match status" value="1"/>
</dbReference>
<evidence type="ECO:0000259" key="3">
    <source>
        <dbReference type="Pfam" id="PF09186"/>
    </source>
</evidence>
<accession>A0AB39U4Y3</accession>
<dbReference type="AlphaFoldDB" id="A0AB39U4Y3"/>
<organism evidence="4">
    <name type="scientific">Bifidobacterium aquikefiricola</name>
    <dbReference type="NCBI Taxonomy" id="3059038"/>
    <lineage>
        <taxon>Bacteria</taxon>
        <taxon>Bacillati</taxon>
        <taxon>Actinomycetota</taxon>
        <taxon>Actinomycetes</taxon>
        <taxon>Bifidobacteriales</taxon>
        <taxon>Bifidobacteriaceae</taxon>
        <taxon>Bifidobacterium</taxon>
    </lineage>
</organism>
<proteinExistence type="inferred from homology"/>
<dbReference type="PANTHER" id="PTHR16301:SF20">
    <property type="entry name" value="IMPACT FAMILY MEMBER YIGZ"/>
    <property type="match status" value="1"/>
</dbReference>
<dbReference type="EMBL" id="CP129674">
    <property type="protein sequence ID" value="XDS44106.1"/>
    <property type="molecule type" value="Genomic_DNA"/>
</dbReference>
<dbReference type="Gene3D" id="3.30.70.240">
    <property type="match status" value="1"/>
</dbReference>
<dbReference type="InterPro" id="IPR035647">
    <property type="entry name" value="EFG_III/V"/>
</dbReference>
<feature type="domain" description="UPF0029" evidence="3">
    <location>
        <begin position="145"/>
        <end position="199"/>
    </location>
</feature>
<name>A0AB39U4Y3_9BIFI</name>
<dbReference type="KEGG" id="baqk:QN215_07480"/>
<reference evidence="4" key="1">
    <citation type="submission" date="2023-07" db="EMBL/GenBank/DDBJ databases">
        <title>Bifidobacterium aquikefiriaerophilum sp. nov. and Bifidobacterium eccum sp. nov., isolated from water kefir.</title>
        <authorList>
            <person name="Breselge S."/>
            <person name="Bellassi P."/>
            <person name="Barcenilla C."/>
            <person name="Alvarez-Ordonez A."/>
            <person name="Morelli L."/>
            <person name="Cotter P.D."/>
        </authorList>
    </citation>
    <scope>NUCLEOTIDE SEQUENCE</scope>
    <source>
        <strain evidence="4">WK041_4_12</strain>
    </source>
</reference>
<comment type="similarity">
    <text evidence="1">Belongs to the IMPACT family.</text>
</comment>
<evidence type="ECO:0000259" key="2">
    <source>
        <dbReference type="Pfam" id="PF01205"/>
    </source>
</evidence>
<dbReference type="SUPFAM" id="SSF54211">
    <property type="entry name" value="Ribosomal protein S5 domain 2-like"/>
    <property type="match status" value="1"/>
</dbReference>
<dbReference type="PANTHER" id="PTHR16301">
    <property type="entry name" value="IMPACT-RELATED"/>
    <property type="match status" value="1"/>
</dbReference>
<feature type="domain" description="Impact N-terminal" evidence="2">
    <location>
        <begin position="22"/>
        <end position="129"/>
    </location>
</feature>
<dbReference type="Pfam" id="PF09186">
    <property type="entry name" value="DUF1949"/>
    <property type="match status" value="1"/>
</dbReference>
<sequence>MHDSLTIVNTPESTAHAIFEEKRSRFIAQACHVDDLNDAVEFVAHIREQHPKARHVAFAALCLDANDVAAERLSDDGEPSGTAGKPILELLRHRSIANCVVAVTRYFGGILLGAPGLTRAYAHAAAAALDDAQYGRTLVCARFTLNIGYPQLDLCKRAIVLSHGSIVDTQYSDKVALVADIPAVNAAAFKTRIVNELSGDLEINDEGFQRSIVALSR</sequence>
<evidence type="ECO:0000256" key="1">
    <source>
        <dbReference type="ARBA" id="ARBA00007665"/>
    </source>
</evidence>
<dbReference type="Gene3D" id="3.30.230.30">
    <property type="entry name" value="Impact, N-terminal domain"/>
    <property type="match status" value="1"/>
</dbReference>
<dbReference type="InterPro" id="IPR023582">
    <property type="entry name" value="Impact"/>
</dbReference>
<protein>
    <submittedName>
        <fullName evidence="4">YigZ family protein</fullName>
    </submittedName>
</protein>
<gene>
    <name evidence="4" type="ORF">QN215_07480</name>
</gene>